<evidence type="ECO:0000313" key="2">
    <source>
        <dbReference type="EMBL" id="PWY55651.1"/>
    </source>
</evidence>
<dbReference type="OrthoDB" id="5657207at2"/>
<protein>
    <submittedName>
        <fullName evidence="2">Uncharacterized protein</fullName>
    </submittedName>
</protein>
<evidence type="ECO:0000313" key="3">
    <source>
        <dbReference type="EMBL" id="RUR21755.1"/>
    </source>
</evidence>
<sequence>MAHSKEEQAFELEESKAFLKSILLPDLEKERCIDNQMALSSALYRYESDIEEEDETQISLNTSTESQGGDTEKVFSQGNHDKSMYFISLNMIGERIYIEDNPPFFLTIISRNEDAHKNLDKRLDCIAKYDTYGCSFIHDLKAYPEYDFKNRVSRIPLDDTHLKFLKDLFADNNEVLDLVKKVESKILAFNARNKGHQTLAANLQDRNEVHLIEMIQHKSENKQVVYLKKVSVDQVENLTAKDLAKLLSEMAYAYISMSQADYDLLHQYFSQMGKPDALQVAQKMPLIVGIQFATINEASIVVREALFPEEVLSPAVKAILDKQIENLKYVFEQFDLAYDFKLHQHYANQFQQENDTIILSAAQKPAGFYAGFQSDVQLYKSQCQIGYFLSDQLKNGAKEKILHLAPIQLPDEVFFVHGDTLLAHMLGGKSDCRKTILSDDENPSIYAGWDYGLKFVDLDPTLKKIYCDQGRDLVRDNLALSIPLANLTLYFMLRYLDLLQENNQTEVFNDVLRQTAQFIIYKKLSLPEKYHSMFDNPSVLSAETNQKIHELYEQLRIEQIQDRNEYLKLANELDNEIITILDNDTDDEVNIVDIEEDNEVKIKLEASEATPETEEQKDTSLQVSRNYGFFDNSLSEMKKEERLMKDFGPQGLGSNKGSSQ</sequence>
<proteinExistence type="predicted"/>
<reference evidence="3 5" key="2">
    <citation type="submission" date="2018-12" db="EMBL/GenBank/DDBJ databases">
        <title>Legionella sp,whole genome shotgun sequence.</title>
        <authorList>
            <person name="Wu H."/>
        </authorList>
    </citation>
    <scope>NUCLEOTIDE SEQUENCE [LARGE SCALE GENOMIC DNA]</scope>
    <source>
        <strain evidence="5">km489</strain>
        <strain evidence="3">Km489</strain>
    </source>
</reference>
<dbReference type="Proteomes" id="UP000287374">
    <property type="component" value="Unassembled WGS sequence"/>
</dbReference>
<dbReference type="EMBL" id="RZGX01000014">
    <property type="protein sequence ID" value="RUR21755.1"/>
    <property type="molecule type" value="Genomic_DNA"/>
</dbReference>
<dbReference type="RefSeq" id="WP_110142734.1">
    <property type="nucleotide sequence ID" value="NZ_QHJG01000016.1"/>
</dbReference>
<keyword evidence="5" id="KW-1185">Reference proteome</keyword>
<evidence type="ECO:0000256" key="1">
    <source>
        <dbReference type="SAM" id="MobiDB-lite"/>
    </source>
</evidence>
<accession>A0A317U1M8</accession>
<dbReference type="EMBL" id="QHJG01000016">
    <property type="protein sequence ID" value="PWY55651.1"/>
    <property type="molecule type" value="Genomic_DNA"/>
</dbReference>
<name>A0A317U1M8_9GAMM</name>
<gene>
    <name evidence="2" type="ORF">DGG96_11140</name>
    <name evidence="3" type="ORF">ELY20_11030</name>
</gene>
<organism evidence="2 4">
    <name type="scientific">Legionella qingyii</name>
    <dbReference type="NCBI Taxonomy" id="2184757"/>
    <lineage>
        <taxon>Bacteria</taxon>
        <taxon>Pseudomonadati</taxon>
        <taxon>Pseudomonadota</taxon>
        <taxon>Gammaproteobacteria</taxon>
        <taxon>Legionellales</taxon>
        <taxon>Legionellaceae</taxon>
        <taxon>Legionella</taxon>
    </lineage>
</organism>
<reference evidence="2 4" key="1">
    <citation type="submission" date="2018-05" db="EMBL/GenBank/DDBJ databases">
        <title>Legionella qingyii sp.nov., whole genome shotgun sequence.</title>
        <authorList>
            <person name="Wu H."/>
            <person name="Zhu Q."/>
            <person name="Hu C."/>
        </authorList>
    </citation>
    <scope>NUCLEOTIDE SEQUENCE [LARGE SCALE GENOMIC DNA]</scope>
    <source>
        <strain evidence="2 4">HEB18</strain>
    </source>
</reference>
<evidence type="ECO:0000313" key="5">
    <source>
        <dbReference type="Proteomes" id="UP000287374"/>
    </source>
</evidence>
<dbReference type="AlphaFoldDB" id="A0A317U1M8"/>
<dbReference type="Proteomes" id="UP000247152">
    <property type="component" value="Unassembled WGS sequence"/>
</dbReference>
<feature type="region of interest" description="Disordered" evidence="1">
    <location>
        <begin position="640"/>
        <end position="660"/>
    </location>
</feature>
<comment type="caution">
    <text evidence="2">The sequence shown here is derived from an EMBL/GenBank/DDBJ whole genome shotgun (WGS) entry which is preliminary data.</text>
</comment>
<evidence type="ECO:0000313" key="4">
    <source>
        <dbReference type="Proteomes" id="UP000247152"/>
    </source>
</evidence>